<reference evidence="6 7" key="1">
    <citation type="journal article" date="2017" name="Antonie Van Leeuwenhoek">
        <title>Rhizobium rhizosphaerae sp. nov., a novel species isolated from rice rhizosphere.</title>
        <authorList>
            <person name="Zhao J.J."/>
            <person name="Zhang J."/>
            <person name="Zhang R.J."/>
            <person name="Zhang C.W."/>
            <person name="Yin H.Q."/>
            <person name="Zhang X.X."/>
        </authorList>
    </citation>
    <scope>NUCLEOTIDE SEQUENCE [LARGE SCALE GENOMIC DNA]</scope>
    <source>
        <strain evidence="6 7">KMM 241</strain>
    </source>
</reference>
<dbReference type="GO" id="GO:0006105">
    <property type="term" value="P:succinate metabolic process"/>
    <property type="evidence" value="ECO:0007669"/>
    <property type="project" value="TreeGrafter"/>
</dbReference>
<dbReference type="Pfam" id="PF03937">
    <property type="entry name" value="Sdh5"/>
    <property type="match status" value="1"/>
</dbReference>
<name>K6Z3N9_9ALTE</name>
<dbReference type="AlphaFoldDB" id="K6Z3N9"/>
<comment type="caution">
    <text evidence="6">The sequence shown here is derived from an EMBL/GenBank/DDBJ whole genome shotgun (WGS) entry which is preliminary data.</text>
</comment>
<accession>K6Z3N9</accession>
<dbReference type="eggNOG" id="COG2938">
    <property type="taxonomic scope" value="Bacteria"/>
</dbReference>
<keyword evidence="4" id="KW-0963">Cytoplasm</keyword>
<dbReference type="InterPro" id="IPR005631">
    <property type="entry name" value="SDH"/>
</dbReference>
<dbReference type="PANTHER" id="PTHR39585:SF1">
    <property type="entry name" value="FAD ASSEMBLY FACTOR SDHE"/>
    <property type="match status" value="1"/>
</dbReference>
<dbReference type="SUPFAM" id="SSF109910">
    <property type="entry name" value="YgfY-like"/>
    <property type="match status" value="1"/>
</dbReference>
<evidence type="ECO:0000256" key="1">
    <source>
        <dbReference type="ARBA" id="ARBA00004496"/>
    </source>
</evidence>
<evidence type="ECO:0000313" key="7">
    <source>
        <dbReference type="Proteomes" id="UP000006263"/>
    </source>
</evidence>
<evidence type="ECO:0000256" key="5">
    <source>
        <dbReference type="ARBA" id="ARBA00023186"/>
    </source>
</evidence>
<dbReference type="EMBL" id="BAEP01000054">
    <property type="protein sequence ID" value="GAC24992.1"/>
    <property type="molecule type" value="Genomic_DNA"/>
</dbReference>
<evidence type="ECO:0000256" key="4">
    <source>
        <dbReference type="ARBA" id="ARBA00022490"/>
    </source>
</evidence>
<dbReference type="PANTHER" id="PTHR39585">
    <property type="entry name" value="FAD ASSEMBLY FACTOR SDHE"/>
    <property type="match status" value="1"/>
</dbReference>
<dbReference type="Proteomes" id="UP000006263">
    <property type="component" value="Unassembled WGS sequence"/>
</dbReference>
<evidence type="ECO:0000256" key="3">
    <source>
        <dbReference type="ARBA" id="ARBA00019418"/>
    </source>
</evidence>
<comment type="similarity">
    <text evidence="2">Belongs to the SdhE FAD assembly factor family.</text>
</comment>
<dbReference type="InterPro" id="IPR050531">
    <property type="entry name" value="SdhE_FAD_assembly_factor"/>
</dbReference>
<evidence type="ECO:0000313" key="6">
    <source>
        <dbReference type="EMBL" id="GAC24992.1"/>
    </source>
</evidence>
<protein>
    <recommendedName>
        <fullName evidence="3">FAD assembly factor SdhE</fullName>
    </recommendedName>
</protein>
<dbReference type="InterPro" id="IPR036714">
    <property type="entry name" value="SDH_sf"/>
</dbReference>
<gene>
    <name evidence="6" type="ORF">GMES_2702</name>
</gene>
<dbReference type="Gene3D" id="1.10.150.250">
    <property type="entry name" value="Flavinator of succinate dehydrogenase"/>
    <property type="match status" value="1"/>
</dbReference>
<organism evidence="6 7">
    <name type="scientific">Paraglaciecola mesophila KMM 241</name>
    <dbReference type="NCBI Taxonomy" id="1128912"/>
    <lineage>
        <taxon>Bacteria</taxon>
        <taxon>Pseudomonadati</taxon>
        <taxon>Pseudomonadota</taxon>
        <taxon>Gammaproteobacteria</taxon>
        <taxon>Alteromonadales</taxon>
        <taxon>Alteromonadaceae</taxon>
        <taxon>Paraglaciecola</taxon>
    </lineage>
</organism>
<sequence>MLELDVIFMPFVEEGFNDLSEADKVIFESLLTCDDPDLYAWLMGHQACNNPDYKRLIDHILSRVKV</sequence>
<comment type="subcellular location">
    <subcellularLocation>
        <location evidence="1">Cytoplasm</location>
    </subcellularLocation>
</comment>
<evidence type="ECO:0000256" key="2">
    <source>
        <dbReference type="ARBA" id="ARBA00008571"/>
    </source>
</evidence>
<keyword evidence="5" id="KW-0143">Chaperone</keyword>
<proteinExistence type="inferred from homology"/>
<dbReference type="GO" id="GO:0005737">
    <property type="term" value="C:cytoplasm"/>
    <property type="evidence" value="ECO:0007669"/>
    <property type="project" value="UniProtKB-SubCell"/>
</dbReference>